<feature type="compositionally biased region" description="Polar residues" evidence="1">
    <location>
        <begin position="104"/>
        <end position="121"/>
    </location>
</feature>
<feature type="compositionally biased region" description="Basic residues" evidence="1">
    <location>
        <begin position="78"/>
        <end position="103"/>
    </location>
</feature>
<dbReference type="Proteomes" id="UP001295684">
    <property type="component" value="Unassembled WGS sequence"/>
</dbReference>
<proteinExistence type="predicted"/>
<feature type="compositionally biased region" description="Low complexity" evidence="1">
    <location>
        <begin position="1"/>
        <end position="22"/>
    </location>
</feature>
<feature type="compositionally biased region" description="Polar residues" evidence="1">
    <location>
        <begin position="39"/>
        <end position="65"/>
    </location>
</feature>
<evidence type="ECO:0000313" key="3">
    <source>
        <dbReference type="Proteomes" id="UP001295684"/>
    </source>
</evidence>
<evidence type="ECO:0000313" key="2">
    <source>
        <dbReference type="EMBL" id="CAI2386071.1"/>
    </source>
</evidence>
<dbReference type="EMBL" id="CAMPGE010028555">
    <property type="protein sequence ID" value="CAI2386071.1"/>
    <property type="molecule type" value="Genomic_DNA"/>
</dbReference>
<sequence length="406" mass="47127">MTHLIPHHTSSTSISTPSTTSLQNPHPPKHPHISLYHTLDSNPLPQNLQTSSHTRQPIPSKSSIAQKFRTIRPISSQKKLHNKTKLNLKKVRPKTAKARRNPSAKRTSNNKKLLEETSYTNSLSKNTDKRKKKLDKSIYEALYPFDSKTGCLKEGNTKFYHKNKKNKTGLYSINKLNSSYKEINFCSKGFNQRRVVQNLSRPSSVRRDRKYKIRSKLSKTCNPVLILDNEPEKLPLSITTNTTNFPPTQDTTLHLLTCANDFLHLLQSFNSYNSNQICTSQLHKEIGTLCMQAKEIVTALRKYIYCVFEMVNIEELEEDGIREKKNEYNQVNTLGLQNHRFRRKVVRFEDEQDILKKENNYFQKQNKDLEDGYSSDNDLDISSEFSREISQYVLTLILILINIKFY</sequence>
<keyword evidence="3" id="KW-1185">Reference proteome</keyword>
<dbReference type="AlphaFoldDB" id="A0AAD1Y8S3"/>
<organism evidence="2 3">
    <name type="scientific">Euplotes crassus</name>
    <dbReference type="NCBI Taxonomy" id="5936"/>
    <lineage>
        <taxon>Eukaryota</taxon>
        <taxon>Sar</taxon>
        <taxon>Alveolata</taxon>
        <taxon>Ciliophora</taxon>
        <taxon>Intramacronucleata</taxon>
        <taxon>Spirotrichea</taxon>
        <taxon>Hypotrichia</taxon>
        <taxon>Euplotida</taxon>
        <taxon>Euplotidae</taxon>
        <taxon>Moneuplotes</taxon>
    </lineage>
</organism>
<name>A0AAD1Y8S3_EUPCR</name>
<evidence type="ECO:0000256" key="1">
    <source>
        <dbReference type="SAM" id="MobiDB-lite"/>
    </source>
</evidence>
<protein>
    <submittedName>
        <fullName evidence="2">Uncharacterized protein</fullName>
    </submittedName>
</protein>
<gene>
    <name evidence="2" type="ORF">ECRASSUSDP1_LOCUS27673</name>
</gene>
<reference evidence="2" key="1">
    <citation type="submission" date="2023-07" db="EMBL/GenBank/DDBJ databases">
        <authorList>
            <consortium name="AG Swart"/>
            <person name="Singh M."/>
            <person name="Singh A."/>
            <person name="Seah K."/>
            <person name="Emmerich C."/>
        </authorList>
    </citation>
    <scope>NUCLEOTIDE SEQUENCE</scope>
    <source>
        <strain evidence="2">DP1</strain>
    </source>
</reference>
<feature type="region of interest" description="Disordered" evidence="1">
    <location>
        <begin position="1"/>
        <end position="131"/>
    </location>
</feature>
<accession>A0AAD1Y8S3</accession>
<comment type="caution">
    <text evidence="2">The sequence shown here is derived from an EMBL/GenBank/DDBJ whole genome shotgun (WGS) entry which is preliminary data.</text>
</comment>